<protein>
    <recommendedName>
        <fullName evidence="1">HTH arsR-type domain-containing protein</fullName>
    </recommendedName>
</protein>
<dbReference type="SUPFAM" id="SSF46785">
    <property type="entry name" value="Winged helix' DNA-binding domain"/>
    <property type="match status" value="1"/>
</dbReference>
<dbReference type="Gene3D" id="1.10.10.10">
    <property type="entry name" value="Winged helix-like DNA-binding domain superfamily/Winged helix DNA-binding domain"/>
    <property type="match status" value="1"/>
</dbReference>
<dbReference type="InterPro" id="IPR011991">
    <property type="entry name" value="ArsR-like_HTH"/>
</dbReference>
<name>A0A0K1JFG9_9MICO</name>
<dbReference type="KEGG" id="lmoi:VV02_05535"/>
<gene>
    <name evidence="2" type="ORF">VV02_05535</name>
</gene>
<keyword evidence="3" id="KW-1185">Reference proteome</keyword>
<accession>A0A0K1JFG9</accession>
<evidence type="ECO:0000259" key="1">
    <source>
        <dbReference type="SMART" id="SM00418"/>
    </source>
</evidence>
<dbReference type="InterPro" id="IPR036388">
    <property type="entry name" value="WH-like_DNA-bd_sf"/>
</dbReference>
<dbReference type="Pfam" id="PF12840">
    <property type="entry name" value="HTH_20"/>
    <property type="match status" value="1"/>
</dbReference>
<dbReference type="Proteomes" id="UP000066480">
    <property type="component" value="Chromosome"/>
</dbReference>
<dbReference type="STRING" id="571913.VV02_05535"/>
<sequence length="195" mass="21508">MAADQPGNDSVDLSTKSLRALAHPMRVQIVQMLTADGPSTSARLAERLGVRSGSTSWHLTKLAEGGLVAEIPDRGTRRERWWQAVGSGWSIDAASYLAAPETRGDAATVLHTVMRQHLQRGEQFLGEEWPEDWRRAWILESCPPMRLTPEGLAELGHRLRAVVRDVTEQHATAGSDAETVLLQIQGFPVREDPES</sequence>
<dbReference type="EMBL" id="CP011112">
    <property type="protein sequence ID" value="AKU15454.1"/>
    <property type="molecule type" value="Genomic_DNA"/>
</dbReference>
<reference evidence="2 3" key="1">
    <citation type="submission" date="2015-03" db="EMBL/GenBank/DDBJ databases">
        <title>Luteipulveratus halotolerans sp. nov., a novel actinobacterium (Dermacoccaceae) from Sarawak, Malaysia.</title>
        <authorList>
            <person name="Juboi H."/>
            <person name="Basik A."/>
            <person name="Shamsul S.S."/>
            <person name="Arnold P."/>
            <person name="Schmitt E.K."/>
            <person name="Sanglier J.-J."/>
            <person name="Yeo T."/>
        </authorList>
    </citation>
    <scope>NUCLEOTIDE SEQUENCE [LARGE SCALE GENOMIC DNA]</scope>
    <source>
        <strain evidence="2 3">MN07-A0370</strain>
    </source>
</reference>
<dbReference type="OrthoDB" id="7945987at2"/>
<evidence type="ECO:0000313" key="2">
    <source>
        <dbReference type="EMBL" id="AKU15454.1"/>
    </source>
</evidence>
<dbReference type="AlphaFoldDB" id="A0A0K1JFG9"/>
<dbReference type="InterPro" id="IPR036390">
    <property type="entry name" value="WH_DNA-bd_sf"/>
</dbReference>
<organism evidence="2 3">
    <name type="scientific">Luteipulveratus mongoliensis</name>
    <dbReference type="NCBI Taxonomy" id="571913"/>
    <lineage>
        <taxon>Bacteria</taxon>
        <taxon>Bacillati</taxon>
        <taxon>Actinomycetota</taxon>
        <taxon>Actinomycetes</taxon>
        <taxon>Micrococcales</taxon>
        <taxon>Dermacoccaceae</taxon>
        <taxon>Luteipulveratus</taxon>
    </lineage>
</organism>
<dbReference type="InterPro" id="IPR001845">
    <property type="entry name" value="HTH_ArsR_DNA-bd_dom"/>
</dbReference>
<dbReference type="SMART" id="SM00418">
    <property type="entry name" value="HTH_ARSR"/>
    <property type="match status" value="1"/>
</dbReference>
<dbReference type="GO" id="GO:0003700">
    <property type="term" value="F:DNA-binding transcription factor activity"/>
    <property type="evidence" value="ECO:0007669"/>
    <property type="project" value="InterPro"/>
</dbReference>
<dbReference type="RefSeq" id="WP_052590351.1">
    <property type="nucleotide sequence ID" value="NZ_CP011112.1"/>
</dbReference>
<proteinExistence type="predicted"/>
<evidence type="ECO:0000313" key="3">
    <source>
        <dbReference type="Proteomes" id="UP000066480"/>
    </source>
</evidence>
<feature type="domain" description="HTH arsR-type" evidence="1">
    <location>
        <begin position="16"/>
        <end position="111"/>
    </location>
</feature>
<dbReference type="CDD" id="cd00090">
    <property type="entry name" value="HTH_ARSR"/>
    <property type="match status" value="1"/>
</dbReference>